<dbReference type="AlphaFoldDB" id="A0AAF0Y8C9"/>
<dbReference type="InterPro" id="IPR049704">
    <property type="entry name" value="Aminotrans_3_PPA_site"/>
</dbReference>
<dbReference type="GO" id="GO:0030170">
    <property type="term" value="F:pyridoxal phosphate binding"/>
    <property type="evidence" value="ECO:0007669"/>
    <property type="project" value="InterPro"/>
</dbReference>
<protein>
    <submittedName>
        <fullName evidence="4">Purtative aminotransferasec</fullName>
    </submittedName>
</protein>
<dbReference type="InterPro" id="IPR015422">
    <property type="entry name" value="PyrdxlP-dep_Trfase_small"/>
</dbReference>
<dbReference type="GO" id="GO:0005829">
    <property type="term" value="C:cytosol"/>
    <property type="evidence" value="ECO:0007669"/>
    <property type="project" value="TreeGrafter"/>
</dbReference>
<dbReference type="GeneID" id="87806756"/>
<dbReference type="InterPro" id="IPR015424">
    <property type="entry name" value="PyrdxlP-dep_Trfase"/>
</dbReference>
<proteinExistence type="inferred from homology"/>
<dbReference type="PANTHER" id="PTHR43094">
    <property type="entry name" value="AMINOTRANSFERASE"/>
    <property type="match status" value="1"/>
</dbReference>
<dbReference type="CDD" id="cd00610">
    <property type="entry name" value="OAT_like"/>
    <property type="match status" value="1"/>
</dbReference>
<evidence type="ECO:0000256" key="1">
    <source>
        <dbReference type="ARBA" id="ARBA00008954"/>
    </source>
</evidence>
<dbReference type="SUPFAM" id="SSF53383">
    <property type="entry name" value="PLP-dependent transferases"/>
    <property type="match status" value="1"/>
</dbReference>
<dbReference type="RefSeq" id="XP_062626031.1">
    <property type="nucleotide sequence ID" value="XM_062770047.1"/>
</dbReference>
<dbReference type="Proteomes" id="UP000827549">
    <property type="component" value="Chromosome 3"/>
</dbReference>
<organism evidence="4 5">
    <name type="scientific">Vanrija pseudolonga</name>
    <dbReference type="NCBI Taxonomy" id="143232"/>
    <lineage>
        <taxon>Eukaryota</taxon>
        <taxon>Fungi</taxon>
        <taxon>Dikarya</taxon>
        <taxon>Basidiomycota</taxon>
        <taxon>Agaricomycotina</taxon>
        <taxon>Tremellomycetes</taxon>
        <taxon>Trichosporonales</taxon>
        <taxon>Trichosporonaceae</taxon>
        <taxon>Vanrija</taxon>
    </lineage>
</organism>
<evidence type="ECO:0000256" key="2">
    <source>
        <dbReference type="ARBA" id="ARBA00022898"/>
    </source>
</evidence>
<evidence type="ECO:0000313" key="5">
    <source>
        <dbReference type="Proteomes" id="UP000827549"/>
    </source>
</evidence>
<accession>A0AAF0Y8C9</accession>
<comment type="similarity">
    <text evidence="1 3">Belongs to the class-III pyridoxal-phosphate-dependent aminotransferase family.</text>
</comment>
<evidence type="ECO:0000313" key="4">
    <source>
        <dbReference type="EMBL" id="WOO79999.1"/>
    </source>
</evidence>
<dbReference type="GO" id="GO:0008483">
    <property type="term" value="F:transaminase activity"/>
    <property type="evidence" value="ECO:0007669"/>
    <property type="project" value="UniProtKB-KW"/>
</dbReference>
<dbReference type="InterPro" id="IPR015421">
    <property type="entry name" value="PyrdxlP-dep_Trfase_major"/>
</dbReference>
<evidence type="ECO:0000256" key="3">
    <source>
        <dbReference type="RuleBase" id="RU003560"/>
    </source>
</evidence>
<reference evidence="4" key="1">
    <citation type="submission" date="2023-10" db="EMBL/GenBank/DDBJ databases">
        <authorList>
            <person name="Noh H."/>
        </authorList>
    </citation>
    <scope>NUCLEOTIDE SEQUENCE</scope>
    <source>
        <strain evidence="4">DUCC4014</strain>
    </source>
</reference>
<sequence length="476" mass="51291">MAPIAVDTPKLGLARPLKPESSRTKAVMYRTVDPSPVAVKTDNIYVTFEDGSVVIDAMGGAAVSILGFGNQTVIQAVKDEMDRCGYIYAGFYSNSASERLASFLIDHSEGDFAGVNFVGGGSECIESCLKLAKQYWWEKGNTTKRRFIGRKMSYHGNTIAALSVGWHPIKRLPFASLVNEDMFSWVSAAHYVHDGQPGESEADYATRLADELDAEIRRLGPETVAAFVFEPMVATSIGAALPPKTYFTKIKAVCDKHDVLLVCDEIMCGMWRTGKMFTYWRIGEGVKPDLVATAKALGGGYVPIAAVFASPKIMDAIHNGSGIWNNGFTYTSFGVSSAGALAVQKILVEGNYTDKIYALEKQIGATLRRELAGLDDFVADIRGLGLMWAVEVKAPGQKDFKPRLGARVQQRALELGITVLGMAGVREDGDGDIAMICPPAICTEEQMDTICTILAQAVKDVRAEVGAEGLAEVGAA</sequence>
<dbReference type="PROSITE" id="PS00600">
    <property type="entry name" value="AA_TRANSFER_CLASS_3"/>
    <property type="match status" value="1"/>
</dbReference>
<name>A0AAF0Y8C9_9TREE</name>
<keyword evidence="4" id="KW-0032">Aminotransferase</keyword>
<gene>
    <name evidence="4" type="primary">SPBC1773.03c_0</name>
    <name evidence="4" type="ORF">LOC62_03G003514</name>
</gene>
<dbReference type="Gene3D" id="3.90.1150.10">
    <property type="entry name" value="Aspartate Aminotransferase, domain 1"/>
    <property type="match status" value="1"/>
</dbReference>
<keyword evidence="5" id="KW-1185">Reference proteome</keyword>
<dbReference type="PANTHER" id="PTHR43094:SF1">
    <property type="entry name" value="AMINOTRANSFERASE CLASS-III"/>
    <property type="match status" value="1"/>
</dbReference>
<dbReference type="Gene3D" id="3.40.640.10">
    <property type="entry name" value="Type I PLP-dependent aspartate aminotransferase-like (Major domain)"/>
    <property type="match status" value="1"/>
</dbReference>
<dbReference type="Pfam" id="PF00202">
    <property type="entry name" value="Aminotran_3"/>
    <property type="match status" value="1"/>
</dbReference>
<keyword evidence="2 3" id="KW-0663">Pyridoxal phosphate</keyword>
<dbReference type="EMBL" id="CP086716">
    <property type="protein sequence ID" value="WOO79999.1"/>
    <property type="molecule type" value="Genomic_DNA"/>
</dbReference>
<dbReference type="InterPro" id="IPR005814">
    <property type="entry name" value="Aminotrans_3"/>
</dbReference>
<keyword evidence="4" id="KW-0808">Transferase</keyword>